<protein>
    <submittedName>
        <fullName evidence="2">Uncharacterized protein</fullName>
    </submittedName>
</protein>
<organism evidence="1 2">
    <name type="scientific">Romanomermis culicivorax</name>
    <name type="common">Nematode worm</name>
    <dbReference type="NCBI Taxonomy" id="13658"/>
    <lineage>
        <taxon>Eukaryota</taxon>
        <taxon>Metazoa</taxon>
        <taxon>Ecdysozoa</taxon>
        <taxon>Nematoda</taxon>
        <taxon>Enoplea</taxon>
        <taxon>Dorylaimia</taxon>
        <taxon>Mermithida</taxon>
        <taxon>Mermithoidea</taxon>
        <taxon>Mermithidae</taxon>
        <taxon>Romanomermis</taxon>
    </lineage>
</organism>
<dbReference type="WBParaSite" id="nRc.2.0.1.t18910-RA">
    <property type="protein sequence ID" value="nRc.2.0.1.t18910-RA"/>
    <property type="gene ID" value="nRc.2.0.1.g18910"/>
</dbReference>
<sequence length="152" mass="16839">MPIKIKYERLMNGVVGFSSARWIQCRSVIRPLFILFLLLLTIIRLLLFGPALAASTSGCARNSGAVVDIRSRFRTTKIGYHSRLTAAATGQRIPSKLRVLVNAVDLNVGESSTTAYTTENFEGTVNNNALDSRYFPTVNKETANILRIHPIK</sequence>
<dbReference type="Proteomes" id="UP000887565">
    <property type="component" value="Unplaced"/>
</dbReference>
<keyword evidence="1" id="KW-1185">Reference proteome</keyword>
<reference evidence="2" key="1">
    <citation type="submission" date="2022-11" db="UniProtKB">
        <authorList>
            <consortium name="WormBaseParasite"/>
        </authorList>
    </citation>
    <scope>IDENTIFICATION</scope>
</reference>
<dbReference type="AlphaFoldDB" id="A0A915IXT9"/>
<name>A0A915IXT9_ROMCU</name>
<evidence type="ECO:0000313" key="2">
    <source>
        <dbReference type="WBParaSite" id="nRc.2.0.1.t18910-RA"/>
    </source>
</evidence>
<accession>A0A915IXT9</accession>
<evidence type="ECO:0000313" key="1">
    <source>
        <dbReference type="Proteomes" id="UP000887565"/>
    </source>
</evidence>
<proteinExistence type="predicted"/>